<dbReference type="SUPFAM" id="SSF103481">
    <property type="entry name" value="Multidrug resistance efflux transporter EmrE"/>
    <property type="match status" value="2"/>
</dbReference>
<evidence type="ECO:0000256" key="1">
    <source>
        <dbReference type="SAM" id="Phobius"/>
    </source>
</evidence>
<evidence type="ECO:0000313" key="3">
    <source>
        <dbReference type="EMBL" id="GGC71357.1"/>
    </source>
</evidence>
<evidence type="ECO:0000313" key="4">
    <source>
        <dbReference type="Proteomes" id="UP000637423"/>
    </source>
</evidence>
<keyword evidence="4" id="KW-1185">Reference proteome</keyword>
<dbReference type="RefSeq" id="WP_229751018.1">
    <property type="nucleotide sequence ID" value="NZ_BMED01000002.1"/>
</dbReference>
<keyword evidence="1" id="KW-0472">Membrane</keyword>
<feature type="transmembrane region" description="Helical" evidence="1">
    <location>
        <begin position="212"/>
        <end position="230"/>
    </location>
</feature>
<feature type="transmembrane region" description="Helical" evidence="1">
    <location>
        <begin position="186"/>
        <end position="206"/>
    </location>
</feature>
<feature type="transmembrane region" description="Helical" evidence="1">
    <location>
        <begin position="101"/>
        <end position="119"/>
    </location>
</feature>
<dbReference type="EMBL" id="BMED01000002">
    <property type="protein sequence ID" value="GGC71357.1"/>
    <property type="molecule type" value="Genomic_DNA"/>
</dbReference>
<evidence type="ECO:0000259" key="2">
    <source>
        <dbReference type="Pfam" id="PF00892"/>
    </source>
</evidence>
<feature type="transmembrane region" description="Helical" evidence="1">
    <location>
        <begin position="78"/>
        <end position="95"/>
    </location>
</feature>
<dbReference type="Proteomes" id="UP000637423">
    <property type="component" value="Unassembled WGS sequence"/>
</dbReference>
<dbReference type="AlphaFoldDB" id="A0A916UFL8"/>
<dbReference type="InterPro" id="IPR037185">
    <property type="entry name" value="EmrE-like"/>
</dbReference>
<dbReference type="GO" id="GO:0016020">
    <property type="term" value="C:membrane"/>
    <property type="evidence" value="ECO:0007669"/>
    <property type="project" value="InterPro"/>
</dbReference>
<protein>
    <submittedName>
        <fullName evidence="3">Membrane protein</fullName>
    </submittedName>
</protein>
<feature type="transmembrane region" description="Helical" evidence="1">
    <location>
        <begin position="128"/>
        <end position="147"/>
    </location>
</feature>
<reference evidence="3" key="1">
    <citation type="journal article" date="2014" name="Int. J. Syst. Evol. Microbiol.">
        <title>Complete genome sequence of Corynebacterium casei LMG S-19264T (=DSM 44701T), isolated from a smear-ripened cheese.</title>
        <authorList>
            <consortium name="US DOE Joint Genome Institute (JGI-PGF)"/>
            <person name="Walter F."/>
            <person name="Albersmeier A."/>
            <person name="Kalinowski J."/>
            <person name="Ruckert C."/>
        </authorList>
    </citation>
    <scope>NUCLEOTIDE SEQUENCE</scope>
    <source>
        <strain evidence="3">CGMCC 1.10998</strain>
    </source>
</reference>
<dbReference type="InterPro" id="IPR000620">
    <property type="entry name" value="EamA_dom"/>
</dbReference>
<proteinExistence type="predicted"/>
<keyword evidence="1" id="KW-1133">Transmembrane helix</keyword>
<feature type="transmembrane region" description="Helical" evidence="1">
    <location>
        <begin position="153"/>
        <end position="174"/>
    </location>
</feature>
<reference evidence="3" key="2">
    <citation type="submission" date="2020-09" db="EMBL/GenBank/DDBJ databases">
        <authorList>
            <person name="Sun Q."/>
            <person name="Zhou Y."/>
        </authorList>
    </citation>
    <scope>NUCLEOTIDE SEQUENCE</scope>
    <source>
        <strain evidence="3">CGMCC 1.10998</strain>
    </source>
</reference>
<dbReference type="Pfam" id="PF00892">
    <property type="entry name" value="EamA"/>
    <property type="match status" value="2"/>
</dbReference>
<keyword evidence="1" id="KW-0812">Transmembrane</keyword>
<gene>
    <name evidence="3" type="ORF">GCM10011396_18030</name>
</gene>
<accession>A0A916UFL8</accession>
<organism evidence="3 4">
    <name type="scientific">Undibacterium terreum</name>
    <dbReference type="NCBI Taxonomy" id="1224302"/>
    <lineage>
        <taxon>Bacteria</taxon>
        <taxon>Pseudomonadati</taxon>
        <taxon>Pseudomonadota</taxon>
        <taxon>Betaproteobacteria</taxon>
        <taxon>Burkholderiales</taxon>
        <taxon>Oxalobacteraceae</taxon>
        <taxon>Undibacterium</taxon>
    </lineage>
</organism>
<feature type="domain" description="EamA" evidence="2">
    <location>
        <begin position="9"/>
        <end position="142"/>
    </location>
</feature>
<feature type="transmembrane region" description="Helical" evidence="1">
    <location>
        <begin position="271"/>
        <end position="288"/>
    </location>
</feature>
<sequence length="292" mass="30899">MTTKAIHRKALFLMITAASLWSIAGVLTRQLHAAHGFEVTFWRSLFASLFVACALAWQHRSQTVARLLSMGKFGLASGFMWAVMFCCFMIALTMTTVANTLIVMSVSPLLTALLAWIILHQKIAGRTWLAIAVALIGMVWMFAGGMSRVDAKGLAGMLIAVGIPVAASVNVIVLKKAGKSVDLIPAVLVGGVISGCLMLPFALPLQASLHDIFILAVLGVLQLGFPCMLMVSASRHLSAPEISLLALLEVLLGPIWAWLGAGEVPAAETLAGGGVVLAALVFNELLALKEDV</sequence>
<feature type="domain" description="EamA" evidence="2">
    <location>
        <begin position="155"/>
        <end position="282"/>
    </location>
</feature>
<comment type="caution">
    <text evidence="3">The sequence shown here is derived from an EMBL/GenBank/DDBJ whole genome shotgun (WGS) entry which is preliminary data.</text>
</comment>
<dbReference type="PANTHER" id="PTHR22911:SF135">
    <property type="entry name" value="BLR4310 PROTEIN"/>
    <property type="match status" value="1"/>
</dbReference>
<name>A0A916UFL8_9BURK</name>
<feature type="transmembrane region" description="Helical" evidence="1">
    <location>
        <begin position="40"/>
        <end position="57"/>
    </location>
</feature>
<dbReference type="PANTHER" id="PTHR22911">
    <property type="entry name" value="ACYL-MALONYL CONDENSING ENZYME-RELATED"/>
    <property type="match status" value="1"/>
</dbReference>